<evidence type="ECO:0000313" key="9">
    <source>
        <dbReference type="EMBL" id="KPV73335.1"/>
    </source>
</evidence>
<dbReference type="GeneID" id="28978111"/>
<feature type="transmembrane region" description="Helical" evidence="8">
    <location>
        <begin position="816"/>
        <end position="838"/>
    </location>
</feature>
<sequence>MPSPTQWLERLVRRGSPDYAPLRSERFTSVASEASSTIDFGDGDSPALDTSKERLTLADLDHDDEDEAPQRTSRKRRGRLALAAAVVGAAVALSLLGASSLVLLRAPAAPALDPSWAPPCPARAFSTGRWVERDPAPSPNASIWASTGFTGCAQGWFRNDWHLGLVPPSGENPAGEGGVWPMSGYRRRAGVWEWRPEDEVCDVLDDDAAAEGGEGARVQGVDVVRLLQDLVDHGAWLIVGDSLSEQQFFSLGCLLFPHVHALWPMPPMSEWQQIKEEHLFLDPASPLVASGRLTVPEGFDFAGSPVVSHVRTDHGLAPSELVDIYATFHEQSPPALAAQYPALASLPPHPNPRSILTAVETFSPSIDYYLDLFLRPSSPRNISTGISPSYSPSTTPPDALAVERDATRSAHYRALVFSTGAHFSSRHFTLPDGPITYAVPAADAVVGEVGNVVEPGSSAPASASTGVGNAQVEFFELVVDAWAARVSAALDEATPEEREGKVVLVRPSSGGHNDCHSAKRPVQDGEEVQSSWYSWADMAVMNAKAETLIDHLANPQIAFLDLARPASLRPDAHTNDDCLHLSTGTGVIEGWTRYISYYLRERRAVAGRARGGTSIWASRLSDLVPRSSTMFTPLPSFIGGLLLSFSTSTLLVTQGRTLGCSGVAHGTVDALVGSLAPGGKDQSSDGDRKAKAQAASSSGWKLAVTGGLVAGGALLRLVRPQLERVVGAAVFDAPLSATQAGTARVVLAGLLVGGGTKLANGCTSGHMLLGLARLSKRSLAAVVTFFATALVTSRLAPFSPSTSSTFLAPPSTSLPLSTGAALALLALAPLLSLPPLLTSRSRPDSYYARLHAFLLGMTFSIGLALAGMTRPSKVLAFFHVPLPFVPSPSHGAAWDPSLAMVALGGLVPNVAVWQAVRGWKSPLRAERWSVPRGGDVDARLVLGSAAFGVGWGLLGICPGPLLAVLGGGSGSAMTVFAAAFAASGLAVGRLSA</sequence>
<dbReference type="PANTHER" id="PTHR30574:SF1">
    <property type="entry name" value="SULPHUR TRANSPORT DOMAIN-CONTAINING PROTEIN"/>
    <property type="match status" value="1"/>
</dbReference>
<evidence type="ECO:0000256" key="4">
    <source>
        <dbReference type="ARBA" id="ARBA00022519"/>
    </source>
</evidence>
<keyword evidence="2" id="KW-0813">Transport</keyword>
<evidence type="ECO:0000256" key="3">
    <source>
        <dbReference type="ARBA" id="ARBA00022475"/>
    </source>
</evidence>
<dbReference type="EMBL" id="KQ474083">
    <property type="protein sequence ID" value="KPV73335.1"/>
    <property type="molecule type" value="Genomic_DNA"/>
</dbReference>
<feature type="transmembrane region" description="Helical" evidence="8">
    <location>
        <begin position="962"/>
        <end position="987"/>
    </location>
</feature>
<feature type="transmembrane region" description="Helical" evidence="8">
    <location>
        <begin position="778"/>
        <end position="796"/>
    </location>
</feature>
<dbReference type="Proteomes" id="UP000053890">
    <property type="component" value="Unassembled WGS sequence"/>
</dbReference>
<evidence type="ECO:0000256" key="1">
    <source>
        <dbReference type="ARBA" id="ARBA00004429"/>
    </source>
</evidence>
<name>A0A0P9EVW9_RHOGW</name>
<evidence type="ECO:0000256" key="5">
    <source>
        <dbReference type="ARBA" id="ARBA00022692"/>
    </source>
</evidence>
<feature type="transmembrane region" description="Helical" evidence="8">
    <location>
        <begin position="936"/>
        <end position="956"/>
    </location>
</feature>
<accession>A0A0P9EVW9</accession>
<dbReference type="Pfam" id="PF20398">
    <property type="entry name" value="DUF6691"/>
    <property type="match status" value="1"/>
</dbReference>
<dbReference type="RefSeq" id="XP_018269384.1">
    <property type="nucleotide sequence ID" value="XM_018417663.1"/>
</dbReference>
<organism evidence="9 10">
    <name type="scientific">Rhodotorula graminis (strain WP1)</name>
    <dbReference type="NCBI Taxonomy" id="578459"/>
    <lineage>
        <taxon>Eukaryota</taxon>
        <taxon>Fungi</taxon>
        <taxon>Dikarya</taxon>
        <taxon>Basidiomycota</taxon>
        <taxon>Pucciniomycotina</taxon>
        <taxon>Microbotryomycetes</taxon>
        <taxon>Sporidiobolales</taxon>
        <taxon>Sporidiobolaceae</taxon>
        <taxon>Rhodotorula</taxon>
    </lineage>
</organism>
<evidence type="ECO:0008006" key="11">
    <source>
        <dbReference type="Google" id="ProtNLM"/>
    </source>
</evidence>
<gene>
    <name evidence="9" type="ORF">RHOBADRAFT_55095</name>
</gene>
<dbReference type="OrthoDB" id="630188at2759"/>
<evidence type="ECO:0000256" key="2">
    <source>
        <dbReference type="ARBA" id="ARBA00022448"/>
    </source>
</evidence>
<protein>
    <recommendedName>
        <fullName evidence="11">Sulphur transport domain-containing protein</fullName>
    </recommendedName>
</protein>
<keyword evidence="4" id="KW-0997">Cell inner membrane</keyword>
<dbReference type="GO" id="GO:0005886">
    <property type="term" value="C:plasma membrane"/>
    <property type="evidence" value="ECO:0007669"/>
    <property type="project" value="UniProtKB-SubCell"/>
</dbReference>
<proteinExistence type="predicted"/>
<feature type="transmembrane region" description="Helical" evidence="8">
    <location>
        <begin position="850"/>
        <end position="868"/>
    </location>
</feature>
<evidence type="ECO:0000256" key="7">
    <source>
        <dbReference type="ARBA" id="ARBA00023136"/>
    </source>
</evidence>
<feature type="transmembrane region" description="Helical" evidence="8">
    <location>
        <begin position="897"/>
        <end position="916"/>
    </location>
</feature>
<reference evidence="9 10" key="1">
    <citation type="journal article" date="2015" name="Front. Microbiol.">
        <title>Genome sequence of the plant growth promoting endophytic yeast Rhodotorula graminis WP1.</title>
        <authorList>
            <person name="Firrincieli A."/>
            <person name="Otillar R."/>
            <person name="Salamov A."/>
            <person name="Schmutz J."/>
            <person name="Khan Z."/>
            <person name="Redman R.S."/>
            <person name="Fleck N.D."/>
            <person name="Lindquist E."/>
            <person name="Grigoriev I.V."/>
            <person name="Doty S.L."/>
        </authorList>
    </citation>
    <scope>NUCLEOTIDE SEQUENCE [LARGE SCALE GENOMIC DNA]</scope>
    <source>
        <strain evidence="9 10">WP1</strain>
    </source>
</reference>
<keyword evidence="7 8" id="KW-0472">Membrane</keyword>
<evidence type="ECO:0000256" key="6">
    <source>
        <dbReference type="ARBA" id="ARBA00022989"/>
    </source>
</evidence>
<dbReference type="InterPro" id="IPR007272">
    <property type="entry name" value="Sulf_transp_TsuA/YedE"/>
</dbReference>
<keyword evidence="3" id="KW-1003">Cell membrane</keyword>
<dbReference type="InterPro" id="IPR046513">
    <property type="entry name" value="DUF6691"/>
</dbReference>
<keyword evidence="6 8" id="KW-1133">Transmembrane helix</keyword>
<evidence type="ECO:0000313" key="10">
    <source>
        <dbReference type="Proteomes" id="UP000053890"/>
    </source>
</evidence>
<comment type="subcellular location">
    <subcellularLocation>
        <location evidence="1">Cell inner membrane</location>
        <topology evidence="1">Multi-pass membrane protein</topology>
    </subcellularLocation>
</comment>
<dbReference type="AlphaFoldDB" id="A0A0P9EVW9"/>
<feature type="transmembrane region" description="Helical" evidence="8">
    <location>
        <begin position="80"/>
        <end position="104"/>
    </location>
</feature>
<evidence type="ECO:0000256" key="8">
    <source>
        <dbReference type="SAM" id="Phobius"/>
    </source>
</evidence>
<keyword evidence="5 8" id="KW-0812">Transmembrane</keyword>
<keyword evidence="10" id="KW-1185">Reference proteome</keyword>
<dbReference type="PANTHER" id="PTHR30574">
    <property type="entry name" value="INNER MEMBRANE PROTEIN YEDE"/>
    <property type="match status" value="1"/>
</dbReference>